<evidence type="ECO:0000256" key="2">
    <source>
        <dbReference type="ARBA" id="ARBA00022630"/>
    </source>
</evidence>
<evidence type="ECO:0000259" key="6">
    <source>
        <dbReference type="Pfam" id="PF01266"/>
    </source>
</evidence>
<dbReference type="Gene3D" id="3.30.9.10">
    <property type="entry name" value="D-Amino Acid Oxidase, subunit A, domain 2"/>
    <property type="match status" value="1"/>
</dbReference>
<accession>A0A160JGQ5</accession>
<evidence type="ECO:0000313" key="7">
    <source>
        <dbReference type="EMBL" id="ANC92140.1"/>
    </source>
</evidence>
<comment type="similarity">
    <text evidence="5">Belongs to the L2HGDH family.</text>
</comment>
<evidence type="ECO:0000256" key="1">
    <source>
        <dbReference type="ARBA" id="ARBA00001974"/>
    </source>
</evidence>
<dbReference type="PANTHER" id="PTHR43104:SF4">
    <property type="entry name" value="L-2-HYDROXYGLUTARATE DEHYDROGENASE, MITOCHONDRIAL"/>
    <property type="match status" value="1"/>
</dbReference>
<sequence length="386" mass="39989">MERVECVVVGAGVVGLAVARRLARAGREVIVLEAADAIGTGTSSRNSEVIHAGIYYPTGSLRARLCVPGRDALYDYCAAHGVEHRRIGKLIVATEESQLQKLAAIRAQATANGVTDLTEIDAATAMRWEPNLRTVGALLSPSTGIIDSHGLMLALLGDAENAGAMLALLSPLERCHRTAGGFELEVGGAEPMRLACSTLVNAAGLGAWAVARGLEGLDAAHVPPRVLAKGNYYALSAGRSPFSRLVYPVPVEGGLGVHLTLDLAGQARFGPDVEWLGDVADPIDYAVDPVRADSFYGAVRAYWPGLPDHALVPAYSGVRPKLSGPGQPQADFLIQGPGTHGVEGLVNLFGIESPGLTSCLAIADAVAAELGEAPEIIGGAWGSQGS</sequence>
<dbReference type="InterPro" id="IPR006076">
    <property type="entry name" value="FAD-dep_OxRdtase"/>
</dbReference>
<dbReference type="OrthoDB" id="9801699at2"/>
<evidence type="ECO:0000256" key="3">
    <source>
        <dbReference type="ARBA" id="ARBA00022827"/>
    </source>
</evidence>
<gene>
    <name evidence="7" type="ORF">A6A40_09635</name>
</gene>
<dbReference type="Pfam" id="PF01266">
    <property type="entry name" value="DAO"/>
    <property type="match status" value="1"/>
</dbReference>
<dbReference type="EMBL" id="CP015285">
    <property type="protein sequence ID" value="ANC92140.1"/>
    <property type="molecule type" value="Genomic_DNA"/>
</dbReference>
<evidence type="ECO:0000256" key="5">
    <source>
        <dbReference type="ARBA" id="ARBA00037941"/>
    </source>
</evidence>
<dbReference type="Gene3D" id="3.50.50.60">
    <property type="entry name" value="FAD/NAD(P)-binding domain"/>
    <property type="match status" value="1"/>
</dbReference>
<dbReference type="AlphaFoldDB" id="A0A160JGQ5"/>
<keyword evidence="3" id="KW-0274">FAD</keyword>
<dbReference type="STRING" id="1226968.A6A40_09635"/>
<comment type="cofactor">
    <cofactor evidence="1">
        <name>FAD</name>
        <dbReference type="ChEBI" id="CHEBI:57692"/>
    </cofactor>
</comment>
<dbReference type="InterPro" id="IPR036188">
    <property type="entry name" value="FAD/NAD-bd_sf"/>
</dbReference>
<dbReference type="GO" id="GO:0047545">
    <property type="term" value="F:(S)-2-hydroxyglutarate dehydrogenase activity"/>
    <property type="evidence" value="ECO:0007669"/>
    <property type="project" value="TreeGrafter"/>
</dbReference>
<dbReference type="RefSeq" id="WP_063635202.1">
    <property type="nucleotide sequence ID" value="NZ_CP015285.1"/>
</dbReference>
<protein>
    <submittedName>
        <fullName evidence="7">NAD(P)/FAD-dependent oxidoreductase</fullName>
    </submittedName>
</protein>
<organism evidence="7 8">
    <name type="scientific">Azospirillum humicireducens</name>
    <dbReference type="NCBI Taxonomy" id="1226968"/>
    <lineage>
        <taxon>Bacteria</taxon>
        <taxon>Pseudomonadati</taxon>
        <taxon>Pseudomonadota</taxon>
        <taxon>Alphaproteobacteria</taxon>
        <taxon>Rhodospirillales</taxon>
        <taxon>Azospirillaceae</taxon>
        <taxon>Azospirillum</taxon>
    </lineage>
</organism>
<evidence type="ECO:0000313" key="8">
    <source>
        <dbReference type="Proteomes" id="UP000077405"/>
    </source>
</evidence>
<proteinExistence type="inferred from homology"/>
<evidence type="ECO:0000256" key="4">
    <source>
        <dbReference type="ARBA" id="ARBA00023002"/>
    </source>
</evidence>
<keyword evidence="8" id="KW-1185">Reference proteome</keyword>
<dbReference type="KEGG" id="ahu:A6A40_09635"/>
<dbReference type="SUPFAM" id="SSF51905">
    <property type="entry name" value="FAD/NAD(P)-binding domain"/>
    <property type="match status" value="1"/>
</dbReference>
<name>A0A160JGQ5_9PROT</name>
<keyword evidence="2" id="KW-0285">Flavoprotein</keyword>
<reference evidence="7 8" key="1">
    <citation type="journal article" date="2013" name="Int. J. Syst. Evol. Microbiol.">
        <title>Azospirillum humicireducens sp. nov., a nitrogen-fixing bacterium isolated from a microbial fuel cell.</title>
        <authorList>
            <person name="Zhou S."/>
            <person name="Han L."/>
            <person name="Wang Y."/>
            <person name="Yang G."/>
            <person name="Zhuang L."/>
            <person name="Hu P."/>
        </authorList>
    </citation>
    <scope>NUCLEOTIDE SEQUENCE [LARGE SCALE GENOMIC DNA]</scope>
    <source>
        <strain evidence="7 8">SgZ-5</strain>
    </source>
</reference>
<dbReference type="PRINTS" id="PR00411">
    <property type="entry name" value="PNDRDTASEI"/>
</dbReference>
<keyword evidence="4" id="KW-0560">Oxidoreductase</keyword>
<dbReference type="Proteomes" id="UP000077405">
    <property type="component" value="Chromosome"/>
</dbReference>
<feature type="domain" description="FAD dependent oxidoreductase" evidence="6">
    <location>
        <begin position="6"/>
        <end position="368"/>
    </location>
</feature>
<dbReference type="PANTHER" id="PTHR43104">
    <property type="entry name" value="L-2-HYDROXYGLUTARATE DEHYDROGENASE, MITOCHONDRIAL"/>
    <property type="match status" value="1"/>
</dbReference>